<evidence type="ECO:0000313" key="6">
    <source>
        <dbReference type="Proteomes" id="UP000682877"/>
    </source>
</evidence>
<sequence>MSSSSSSRSVDRPSVGRNDSERGIPKKCYCGAPPILKNSMGREYPGRRYFTCEMVEDGGVHIGKWWDEAMMEEATMLRLELEDETERMRRSKMEKMREKIQTHKEEIEILFELHANHQNAVALLKEEISKKSDGQSLALLKEEVAKKSDGIAVELRNVFVGIVLVVGLLIYVLK</sequence>
<evidence type="ECO:0000313" key="5">
    <source>
        <dbReference type="EMBL" id="CAE5977810.1"/>
    </source>
</evidence>
<organism evidence="4 6">
    <name type="scientific">Arabidopsis arenosa</name>
    <name type="common">Sand rock-cress</name>
    <name type="synonym">Cardaminopsis arenosa</name>
    <dbReference type="NCBI Taxonomy" id="38785"/>
    <lineage>
        <taxon>Eukaryota</taxon>
        <taxon>Viridiplantae</taxon>
        <taxon>Streptophyta</taxon>
        <taxon>Embryophyta</taxon>
        <taxon>Tracheophyta</taxon>
        <taxon>Spermatophyta</taxon>
        <taxon>Magnoliopsida</taxon>
        <taxon>eudicotyledons</taxon>
        <taxon>Gunneridae</taxon>
        <taxon>Pentapetalae</taxon>
        <taxon>rosids</taxon>
        <taxon>malvids</taxon>
        <taxon>Brassicales</taxon>
        <taxon>Brassicaceae</taxon>
        <taxon>Camelineae</taxon>
        <taxon>Arabidopsis</taxon>
    </lineage>
</organism>
<keyword evidence="3" id="KW-0472">Membrane</keyword>
<evidence type="ECO:0000256" key="3">
    <source>
        <dbReference type="SAM" id="Phobius"/>
    </source>
</evidence>
<keyword evidence="3" id="KW-0812">Transmembrane</keyword>
<reference evidence="4" key="1">
    <citation type="submission" date="2021-01" db="EMBL/GenBank/DDBJ databases">
        <authorList>
            <person name="Bezrukov I."/>
        </authorList>
    </citation>
    <scope>NUCLEOTIDE SEQUENCE</scope>
</reference>
<dbReference type="PANTHER" id="PTHR33248">
    <property type="entry name" value="ZINC ION-BINDING PROTEIN"/>
    <property type="match status" value="1"/>
</dbReference>
<protein>
    <recommendedName>
        <fullName evidence="7">Zinc finger GRF-type domain-containing protein</fullName>
    </recommendedName>
</protein>
<evidence type="ECO:0000313" key="4">
    <source>
        <dbReference type="EMBL" id="CAE5977761.1"/>
    </source>
</evidence>
<keyword evidence="3" id="KW-1133">Transmembrane helix</keyword>
<feature type="coiled-coil region" evidence="1">
    <location>
        <begin position="71"/>
        <end position="113"/>
    </location>
</feature>
<keyword evidence="1" id="KW-0175">Coiled coil</keyword>
<name>A0A8S1ZY38_ARAAE</name>
<feature type="transmembrane region" description="Helical" evidence="3">
    <location>
        <begin position="155"/>
        <end position="173"/>
    </location>
</feature>
<keyword evidence="6" id="KW-1185">Reference proteome</keyword>
<dbReference type="Proteomes" id="UP000682877">
    <property type="component" value="Chromosome 3"/>
</dbReference>
<gene>
    <name evidence="4" type="ORF">AARE701A_LOCUS8398</name>
    <name evidence="5" type="ORF">AARE701A_LOCUS8401</name>
</gene>
<dbReference type="AlphaFoldDB" id="A0A8S1ZY38"/>
<feature type="region of interest" description="Disordered" evidence="2">
    <location>
        <begin position="1"/>
        <end position="23"/>
    </location>
</feature>
<accession>A0A8S1ZY38</accession>
<evidence type="ECO:0000256" key="1">
    <source>
        <dbReference type="SAM" id="Coils"/>
    </source>
</evidence>
<evidence type="ECO:0000256" key="2">
    <source>
        <dbReference type="SAM" id="MobiDB-lite"/>
    </source>
</evidence>
<dbReference type="EMBL" id="LR999453">
    <property type="protein sequence ID" value="CAE5977761.1"/>
    <property type="molecule type" value="Genomic_DNA"/>
</dbReference>
<dbReference type="EMBL" id="LR999453">
    <property type="protein sequence ID" value="CAE5977810.1"/>
    <property type="molecule type" value="Genomic_DNA"/>
</dbReference>
<proteinExistence type="predicted"/>
<evidence type="ECO:0008006" key="7">
    <source>
        <dbReference type="Google" id="ProtNLM"/>
    </source>
</evidence>